<proteinExistence type="predicted"/>
<feature type="chain" id="PRO_5014805109" evidence="1">
    <location>
        <begin position="27"/>
        <end position="75"/>
    </location>
</feature>
<organism evidence="2">
    <name type="scientific">Anopheles marajoara</name>
    <dbReference type="NCBI Taxonomy" id="58244"/>
    <lineage>
        <taxon>Eukaryota</taxon>
        <taxon>Metazoa</taxon>
        <taxon>Ecdysozoa</taxon>
        <taxon>Arthropoda</taxon>
        <taxon>Hexapoda</taxon>
        <taxon>Insecta</taxon>
        <taxon>Pterygota</taxon>
        <taxon>Neoptera</taxon>
        <taxon>Endopterygota</taxon>
        <taxon>Diptera</taxon>
        <taxon>Nematocera</taxon>
        <taxon>Culicoidea</taxon>
        <taxon>Culicidae</taxon>
        <taxon>Anophelinae</taxon>
        <taxon>Anopheles</taxon>
    </lineage>
</organism>
<evidence type="ECO:0000256" key="1">
    <source>
        <dbReference type="SAM" id="SignalP"/>
    </source>
</evidence>
<evidence type="ECO:0000313" key="2">
    <source>
        <dbReference type="EMBL" id="MBW63143.1"/>
    </source>
</evidence>
<keyword evidence="1" id="KW-0732">Signal</keyword>
<accession>A0A2M4CCU2</accession>
<feature type="signal peptide" evidence="1">
    <location>
        <begin position="1"/>
        <end position="26"/>
    </location>
</feature>
<dbReference type="EMBL" id="GGFJ01014002">
    <property type="protein sequence ID" value="MBW63143.1"/>
    <property type="molecule type" value="Transcribed_RNA"/>
</dbReference>
<protein>
    <submittedName>
        <fullName evidence="2">Putative secreted protein</fullName>
    </submittedName>
</protein>
<dbReference type="PROSITE" id="PS51257">
    <property type="entry name" value="PROKAR_LIPOPROTEIN"/>
    <property type="match status" value="1"/>
</dbReference>
<reference evidence="2" key="1">
    <citation type="submission" date="2018-01" db="EMBL/GenBank/DDBJ databases">
        <title>An insight into the sialome of Amazonian anophelines.</title>
        <authorList>
            <person name="Ribeiro J.M."/>
            <person name="Scarpassa V."/>
            <person name="Calvo E."/>
        </authorList>
    </citation>
    <scope>NUCLEOTIDE SEQUENCE</scope>
    <source>
        <tissue evidence="2">Salivary glands</tissue>
    </source>
</reference>
<sequence>MPSLTRVTMCVTWSAMWSSTFTVGCAWSCSTGGIVCRAHRNESARKPTATGSSCTICCTNICSMVPAEKANWPRC</sequence>
<dbReference type="AlphaFoldDB" id="A0A2M4CCU2"/>
<name>A0A2M4CCU2_9DIPT</name>